<dbReference type="GO" id="GO:0015074">
    <property type="term" value="P:DNA integration"/>
    <property type="evidence" value="ECO:0007669"/>
    <property type="project" value="InterPro"/>
</dbReference>
<dbReference type="GO" id="GO:0051028">
    <property type="term" value="P:mRNA transport"/>
    <property type="evidence" value="ECO:0007669"/>
    <property type="project" value="UniProtKB-KW"/>
</dbReference>
<dbReference type="PROSITE" id="PS50199">
    <property type="entry name" value="ZF_RANBP2_2"/>
    <property type="match status" value="3"/>
</dbReference>
<keyword evidence="10" id="KW-0811">Translocation</keyword>
<feature type="domain" description="RanBP2-type" evidence="21">
    <location>
        <begin position="969"/>
        <end position="998"/>
    </location>
</feature>
<evidence type="ECO:0000256" key="14">
    <source>
        <dbReference type="ARBA" id="ARBA00023242"/>
    </source>
</evidence>
<evidence type="ECO:0000259" key="21">
    <source>
        <dbReference type="PROSITE" id="PS50199"/>
    </source>
</evidence>
<comment type="subcellular location">
    <subcellularLocation>
        <location evidence="2">Nucleus membrane</location>
    </subcellularLocation>
    <subcellularLocation>
        <location evidence="3">Nucleus</location>
        <location evidence="3">Nuclear pore complex</location>
    </subcellularLocation>
</comment>
<feature type="compositionally biased region" description="Polar residues" evidence="20">
    <location>
        <begin position="49"/>
        <end position="62"/>
    </location>
</feature>
<dbReference type="SUPFAM" id="SSF46689">
    <property type="entry name" value="Homeodomain-like"/>
    <property type="match status" value="1"/>
</dbReference>
<accession>A0A4Y2BIA1</accession>
<dbReference type="PANTHER" id="PTHR23193:SF23">
    <property type="entry name" value="NUCLEAR PORE COMPLEX PROTEIN NUP153"/>
    <property type="match status" value="1"/>
</dbReference>
<dbReference type="PANTHER" id="PTHR23193">
    <property type="entry name" value="NUCLEAR PORE COMPLEX PROTEIN NUP"/>
    <property type="match status" value="1"/>
</dbReference>
<evidence type="ECO:0000313" key="23">
    <source>
        <dbReference type="Proteomes" id="UP000499080"/>
    </source>
</evidence>
<keyword evidence="12" id="KW-0906">Nuclear pore complex</keyword>
<comment type="caution">
    <text evidence="22">The sequence shown here is derived from an EMBL/GenBank/DDBJ whole genome shotgun (WGS) entry which is preliminary data.</text>
</comment>
<feature type="region of interest" description="Disordered" evidence="20">
    <location>
        <begin position="1"/>
        <end position="24"/>
    </location>
</feature>
<feature type="compositionally biased region" description="Low complexity" evidence="20">
    <location>
        <begin position="77"/>
        <end position="89"/>
    </location>
</feature>
<feature type="compositionally biased region" description="Low complexity" evidence="20">
    <location>
        <begin position="158"/>
        <end position="172"/>
    </location>
</feature>
<evidence type="ECO:0000256" key="3">
    <source>
        <dbReference type="ARBA" id="ARBA00004567"/>
    </source>
</evidence>
<dbReference type="GO" id="GO:0006405">
    <property type="term" value="P:RNA export from nucleus"/>
    <property type="evidence" value="ECO:0007669"/>
    <property type="project" value="TreeGrafter"/>
</dbReference>
<dbReference type="Pfam" id="PF01498">
    <property type="entry name" value="HTH_Tnp_Tc3_2"/>
    <property type="match status" value="1"/>
</dbReference>
<evidence type="ECO:0000256" key="20">
    <source>
        <dbReference type="SAM" id="MobiDB-lite"/>
    </source>
</evidence>
<keyword evidence="13" id="KW-0472">Membrane</keyword>
<evidence type="ECO:0000256" key="12">
    <source>
        <dbReference type="ARBA" id="ARBA00023132"/>
    </source>
</evidence>
<comment type="similarity">
    <text evidence="15">Belongs to the NUP153 family.</text>
</comment>
<dbReference type="InterPro" id="IPR036443">
    <property type="entry name" value="Znf_RanBP2_sf"/>
</dbReference>
<dbReference type="AlphaFoldDB" id="A0A4Y2BIA1"/>
<sequence>MDRRVIRSKKNKPRNVRPYDRPNQGILGKVASKVKDLLTPSWIFNVSQWISTPQEQPGSTNTPDEESNDEDEVPPQTTTTTTTTMSSTSHGSKRPRLRLHEPGPSILGEGTQTWLDTPSSSNLFNQSLHLPSTVTQNTLVENKESPVIMNGDDHSENSEGSASTSGCSSLVSSHKERSNCLGPSNLRLGVSSLAKIRGTLKNTVDLKNRRDLGSQKEEFPSPNTSASRLSLWSGGLSPAAKFHRRSPSVANSSQPGFNISAFVAPSKLEVSEELGIAQSVISRLWQRFQDDSNVSRCYSTGRPRVTTPNEDRYLAVTAKRNRRSTASDLSRQLSSATGTAVSRQTVYRSLGHIGLYARRPVRCVPLTATHCRLRLAWSREHALWTPQQWSCVMFSDESRFSLQSDSRRTFIWRAPGTLYHQENTTERHRYGSAEWLVWGGIILGSRTDLHVQSVTMTGHIYRDVILEQHVRLFRGAMGAEFLFMDDNAHPHRANIVDECLQSENITRMDWPAYSPDLNPIEHVWDMLDRRIAARQPPPTCLPELRRALLDEWCNIPQDQVNQQIERKVASPFYQGKTSFGGASSARKLPISTAPYQIERPSRNQIKVRSNQPEDSLEGMSSAAKRILLTLEKMSSPVTDAKKIPNTNKPPVDLSLYMMPPKHRSNVVSTPVGTSKGPPIANISTISKLTTLKSCGMRKFQNSAMESLPVPSEEKNKVPADIFQSDLLQTPLAKGGGGGKMKSKIHQQHQPSIGSSSLEQLESVPLPNVPLPISTLPTFSFGPKPDKSSDFINKIGSDFVFSSPIVVLPKVPVHNNISVPRLDSNLQRSSVSQEKQAFTFSSPIEHELPSPILGGVFTANSSATWECAFCWVRSPTNESKCIACESPKPTLNSTEPKLPMASTPATKPLSDLSSNLTNPPSTWKCNSCWIQNPLKEVKCMACETPKPSAPSSFTVPTSKTASVSINNSSSASTWDCNECWIKNPAKEFKCLACETPKPGSSVDQASNSTSKSSSPAFGISSSGTSGFFSYPLSSSSGGFKLPDIPCDSSDQTVTFGGFKLPAAKPSDSEPNKSGVKTSNDIFTSKLSEASKTSPPKNSDLSTLESIAKSVFSSKGTTFSTLNGPSKVSFATKKPSNAENTVSEKEKTNSNFSFKKSVTSQSSLVTASFGGKPVVLCAPNRYSCCHGIRNGAAFCHYRCDCGEDSMKYHFRLMDAWEDKARDRKNMGLPTALVI</sequence>
<feature type="domain" description="RanBP2-type" evidence="21">
    <location>
        <begin position="918"/>
        <end position="947"/>
    </location>
</feature>
<dbReference type="InterPro" id="IPR036397">
    <property type="entry name" value="RNaseH_sf"/>
</dbReference>
<proteinExistence type="inferred from homology"/>
<dbReference type="InterPro" id="IPR001876">
    <property type="entry name" value="Znf_RanBP2"/>
</dbReference>
<evidence type="ECO:0000256" key="2">
    <source>
        <dbReference type="ARBA" id="ARBA00004126"/>
    </source>
</evidence>
<feature type="region of interest" description="Disordered" evidence="20">
    <location>
        <begin position="1056"/>
        <end position="1078"/>
    </location>
</feature>
<dbReference type="InterPro" id="IPR038717">
    <property type="entry name" value="Tc1-like_DDE_dom"/>
</dbReference>
<keyword evidence="6 19" id="KW-0863">Zinc-finger</keyword>
<dbReference type="GO" id="GO:0003677">
    <property type="term" value="F:DNA binding"/>
    <property type="evidence" value="ECO:0007669"/>
    <property type="project" value="UniProtKB-KW"/>
</dbReference>
<dbReference type="InterPro" id="IPR026054">
    <property type="entry name" value="Nucleoporin"/>
</dbReference>
<dbReference type="EMBL" id="BGPR01000083">
    <property type="protein sequence ID" value="GBL91982.1"/>
    <property type="molecule type" value="Genomic_DNA"/>
</dbReference>
<dbReference type="GO" id="GO:0005643">
    <property type="term" value="C:nuclear pore"/>
    <property type="evidence" value="ECO:0007669"/>
    <property type="project" value="UniProtKB-SubCell"/>
</dbReference>
<dbReference type="Pfam" id="PF13358">
    <property type="entry name" value="DDE_3"/>
    <property type="match status" value="1"/>
</dbReference>
<dbReference type="SMART" id="SM00547">
    <property type="entry name" value="ZnF_RBZ"/>
    <property type="match status" value="3"/>
</dbReference>
<gene>
    <name evidence="22" type="primary">TCB1_644</name>
    <name evidence="22" type="ORF">AVEN_102551_1</name>
</gene>
<dbReference type="GO" id="GO:0006606">
    <property type="term" value="P:protein import into nucleus"/>
    <property type="evidence" value="ECO:0007669"/>
    <property type="project" value="TreeGrafter"/>
</dbReference>
<dbReference type="GO" id="GO:0017056">
    <property type="term" value="F:structural constituent of nuclear pore"/>
    <property type="evidence" value="ECO:0007669"/>
    <property type="project" value="TreeGrafter"/>
</dbReference>
<evidence type="ECO:0000256" key="4">
    <source>
        <dbReference type="ARBA" id="ARBA00022448"/>
    </source>
</evidence>
<dbReference type="GO" id="GO:0008270">
    <property type="term" value="F:zinc ion binding"/>
    <property type="evidence" value="ECO:0007669"/>
    <property type="project" value="UniProtKB-KW"/>
</dbReference>
<keyword evidence="11" id="KW-0238">DNA-binding</keyword>
<feature type="region of interest" description="Disordered" evidence="20">
    <location>
        <begin position="148"/>
        <end position="178"/>
    </location>
</feature>
<evidence type="ECO:0000256" key="11">
    <source>
        <dbReference type="ARBA" id="ARBA00023125"/>
    </source>
</evidence>
<feature type="region of interest" description="Disordered" evidence="20">
    <location>
        <begin position="887"/>
        <end position="912"/>
    </location>
</feature>
<evidence type="ECO:0000256" key="18">
    <source>
        <dbReference type="ARBA" id="ARBA00079437"/>
    </source>
</evidence>
<evidence type="ECO:0000256" key="16">
    <source>
        <dbReference type="ARBA" id="ARBA00068609"/>
    </source>
</evidence>
<evidence type="ECO:0000256" key="8">
    <source>
        <dbReference type="ARBA" id="ARBA00022833"/>
    </source>
</evidence>
<dbReference type="Proteomes" id="UP000499080">
    <property type="component" value="Unassembled WGS sequence"/>
</dbReference>
<comment type="cofactor">
    <cofactor evidence="1">
        <name>Zn(2+)</name>
        <dbReference type="ChEBI" id="CHEBI:29105"/>
    </cofactor>
</comment>
<keyword evidence="7" id="KW-0509">mRNA transport</keyword>
<evidence type="ECO:0000256" key="6">
    <source>
        <dbReference type="ARBA" id="ARBA00022771"/>
    </source>
</evidence>
<evidence type="ECO:0000256" key="1">
    <source>
        <dbReference type="ARBA" id="ARBA00001947"/>
    </source>
</evidence>
<feature type="region of interest" description="Disordered" evidence="20">
    <location>
        <begin position="1128"/>
        <end position="1147"/>
    </location>
</feature>
<dbReference type="OrthoDB" id="6437724at2759"/>
<evidence type="ECO:0000256" key="5">
    <source>
        <dbReference type="ARBA" id="ARBA00022723"/>
    </source>
</evidence>
<evidence type="ECO:0000256" key="9">
    <source>
        <dbReference type="ARBA" id="ARBA00022927"/>
    </source>
</evidence>
<feature type="region of interest" description="Disordered" evidence="20">
    <location>
        <begin position="211"/>
        <end position="230"/>
    </location>
</feature>
<evidence type="ECO:0000256" key="15">
    <source>
        <dbReference type="ARBA" id="ARBA00060842"/>
    </source>
</evidence>
<dbReference type="GO" id="GO:0031965">
    <property type="term" value="C:nuclear membrane"/>
    <property type="evidence" value="ECO:0007669"/>
    <property type="project" value="UniProtKB-SubCell"/>
</dbReference>
<reference evidence="22 23" key="1">
    <citation type="journal article" date="2019" name="Sci. Rep.">
        <title>Orb-weaving spider Araneus ventricosus genome elucidates the spidroin gene catalogue.</title>
        <authorList>
            <person name="Kono N."/>
            <person name="Nakamura H."/>
            <person name="Ohtoshi R."/>
            <person name="Moran D.A.P."/>
            <person name="Shinohara A."/>
            <person name="Yoshida Y."/>
            <person name="Fujiwara M."/>
            <person name="Mori M."/>
            <person name="Tomita M."/>
            <person name="Arakawa K."/>
        </authorList>
    </citation>
    <scope>NUCLEOTIDE SEQUENCE [LARGE SCALE GENOMIC DNA]</scope>
</reference>
<feature type="region of interest" description="Disordered" evidence="20">
    <location>
        <begin position="49"/>
        <end position="119"/>
    </location>
</feature>
<dbReference type="SUPFAM" id="SSF90209">
    <property type="entry name" value="Ran binding protein zinc finger-like"/>
    <property type="match status" value="3"/>
</dbReference>
<keyword evidence="5" id="KW-0479">Metal-binding</keyword>
<dbReference type="Gene3D" id="3.30.420.10">
    <property type="entry name" value="Ribonuclease H-like superfamily/Ribonuclease H"/>
    <property type="match status" value="1"/>
</dbReference>
<organism evidence="22 23">
    <name type="scientific">Araneus ventricosus</name>
    <name type="common">Orbweaver spider</name>
    <name type="synonym">Epeira ventricosa</name>
    <dbReference type="NCBI Taxonomy" id="182803"/>
    <lineage>
        <taxon>Eukaryota</taxon>
        <taxon>Metazoa</taxon>
        <taxon>Ecdysozoa</taxon>
        <taxon>Arthropoda</taxon>
        <taxon>Chelicerata</taxon>
        <taxon>Arachnida</taxon>
        <taxon>Araneae</taxon>
        <taxon>Araneomorphae</taxon>
        <taxon>Entelegynae</taxon>
        <taxon>Araneoidea</taxon>
        <taxon>Araneidae</taxon>
        <taxon>Araneus</taxon>
    </lineage>
</organism>
<evidence type="ECO:0000256" key="13">
    <source>
        <dbReference type="ARBA" id="ARBA00023136"/>
    </source>
</evidence>
<dbReference type="InterPro" id="IPR009057">
    <property type="entry name" value="Homeodomain-like_sf"/>
</dbReference>
<evidence type="ECO:0000313" key="22">
    <source>
        <dbReference type="EMBL" id="GBL91982.1"/>
    </source>
</evidence>
<dbReference type="GO" id="GO:0006313">
    <property type="term" value="P:DNA transposition"/>
    <property type="evidence" value="ECO:0007669"/>
    <property type="project" value="InterPro"/>
</dbReference>
<feature type="compositionally biased region" description="Polar residues" evidence="20">
    <location>
        <begin position="221"/>
        <end position="230"/>
    </location>
</feature>
<dbReference type="GO" id="GO:0008139">
    <property type="term" value="F:nuclear localization sequence binding"/>
    <property type="evidence" value="ECO:0007669"/>
    <property type="project" value="TreeGrafter"/>
</dbReference>
<keyword evidence="8" id="KW-0862">Zinc</keyword>
<dbReference type="InterPro" id="IPR002492">
    <property type="entry name" value="Transposase_Tc1-like"/>
</dbReference>
<keyword evidence="9" id="KW-0653">Protein transport</keyword>
<evidence type="ECO:0000256" key="7">
    <source>
        <dbReference type="ARBA" id="ARBA00022816"/>
    </source>
</evidence>
<name>A0A4Y2BIA1_ARAVE</name>
<evidence type="ECO:0000256" key="17">
    <source>
        <dbReference type="ARBA" id="ARBA00078197"/>
    </source>
</evidence>
<feature type="compositionally biased region" description="Basic residues" evidence="20">
    <location>
        <begin position="1"/>
        <end position="15"/>
    </location>
</feature>
<dbReference type="Gene3D" id="4.10.1060.10">
    <property type="entry name" value="Zinc finger, RanBP2-type"/>
    <property type="match status" value="2"/>
</dbReference>
<keyword evidence="4" id="KW-0813">Transport</keyword>
<feature type="compositionally biased region" description="Acidic residues" evidence="20">
    <location>
        <begin position="63"/>
        <end position="73"/>
    </location>
</feature>
<keyword evidence="23" id="KW-1185">Reference proteome</keyword>
<evidence type="ECO:0000256" key="19">
    <source>
        <dbReference type="PROSITE-ProRule" id="PRU00322"/>
    </source>
</evidence>
<protein>
    <recommendedName>
        <fullName evidence="16">Nuclear pore complex protein Nup153</fullName>
    </recommendedName>
    <alternativeName>
        <fullName evidence="18">153 kDa nucleoporin</fullName>
    </alternativeName>
    <alternativeName>
        <fullName evidence="17">Nucleoporin Nup153</fullName>
    </alternativeName>
</protein>
<dbReference type="Pfam" id="PF08604">
    <property type="entry name" value="Nup153"/>
    <property type="match status" value="1"/>
</dbReference>
<dbReference type="PROSITE" id="PS01358">
    <property type="entry name" value="ZF_RANBP2_1"/>
    <property type="match status" value="2"/>
</dbReference>
<feature type="compositionally biased region" description="Polar residues" evidence="20">
    <location>
        <begin position="110"/>
        <end position="119"/>
    </location>
</feature>
<feature type="domain" description="RanBP2-type" evidence="21">
    <location>
        <begin position="860"/>
        <end position="889"/>
    </location>
</feature>
<dbReference type="InterPro" id="IPR013913">
    <property type="entry name" value="Nup153_N"/>
</dbReference>
<evidence type="ECO:0000256" key="10">
    <source>
        <dbReference type="ARBA" id="ARBA00023010"/>
    </source>
</evidence>
<keyword evidence="14" id="KW-0539">Nucleus</keyword>
<dbReference type="Pfam" id="PF00641">
    <property type="entry name" value="Zn_ribbon_RanBP"/>
    <property type="match status" value="2"/>
</dbReference>